<dbReference type="EMBL" id="WIAO01000006">
    <property type="protein sequence ID" value="MQM25412.1"/>
    <property type="molecule type" value="Genomic_DNA"/>
</dbReference>
<dbReference type="InterPro" id="IPR025736">
    <property type="entry name" value="PucR_C-HTH_dom"/>
</dbReference>
<accession>A0A6L5G6Z7</accession>
<keyword evidence="5" id="KW-1185">Reference proteome</keyword>
<feature type="domain" description="Purine catabolism PurC-like" evidence="2">
    <location>
        <begin position="27"/>
        <end position="143"/>
    </location>
</feature>
<name>A0A6L5G6Z7_9ACTN</name>
<feature type="compositionally biased region" description="Basic and acidic residues" evidence="1">
    <location>
        <begin position="351"/>
        <end position="360"/>
    </location>
</feature>
<evidence type="ECO:0000259" key="2">
    <source>
        <dbReference type="Pfam" id="PF07905"/>
    </source>
</evidence>
<dbReference type="PANTHER" id="PTHR33744:SF17">
    <property type="entry name" value="CONSERVED PROTEIN"/>
    <property type="match status" value="1"/>
</dbReference>
<evidence type="ECO:0000313" key="4">
    <source>
        <dbReference type="EMBL" id="MQM25412.1"/>
    </source>
</evidence>
<feature type="region of interest" description="Disordered" evidence="1">
    <location>
        <begin position="351"/>
        <end position="375"/>
    </location>
</feature>
<gene>
    <name evidence="4" type="ORF">GFD30_07480</name>
</gene>
<dbReference type="Pfam" id="PF07905">
    <property type="entry name" value="PucR"/>
    <property type="match status" value="1"/>
</dbReference>
<comment type="caution">
    <text evidence="4">The sequence shown here is derived from an EMBL/GenBank/DDBJ whole genome shotgun (WGS) entry which is preliminary data.</text>
</comment>
<dbReference type="PANTHER" id="PTHR33744">
    <property type="entry name" value="CARBOHYDRATE DIACID REGULATOR"/>
    <property type="match status" value="1"/>
</dbReference>
<evidence type="ECO:0000256" key="1">
    <source>
        <dbReference type="SAM" id="MobiDB-lite"/>
    </source>
</evidence>
<reference evidence="4 5" key="1">
    <citation type="submission" date="2019-10" db="EMBL/GenBank/DDBJ databases">
        <title>Glycomyces albidus sp. nov., a novel actinomycete isolated from rhizosphere soil of wheat (Triticum aestivum L.).</title>
        <authorList>
            <person name="Qian L."/>
        </authorList>
    </citation>
    <scope>NUCLEOTIDE SEQUENCE [LARGE SCALE GENOMIC DNA]</scope>
    <source>
        <strain evidence="4 5">NEAU-7082</strain>
    </source>
</reference>
<dbReference type="AlphaFoldDB" id="A0A6L5G6Z7"/>
<organism evidence="4 5">
    <name type="scientific">Glycomyces albidus</name>
    <dbReference type="NCBI Taxonomy" id="2656774"/>
    <lineage>
        <taxon>Bacteria</taxon>
        <taxon>Bacillati</taxon>
        <taxon>Actinomycetota</taxon>
        <taxon>Actinomycetes</taxon>
        <taxon>Glycomycetales</taxon>
        <taxon>Glycomycetaceae</taxon>
        <taxon>Glycomyces</taxon>
    </lineage>
</organism>
<dbReference type="Gene3D" id="1.10.10.2840">
    <property type="entry name" value="PucR C-terminal helix-turn-helix domain"/>
    <property type="match status" value="1"/>
</dbReference>
<dbReference type="InterPro" id="IPR051448">
    <property type="entry name" value="CdaR-like_regulators"/>
</dbReference>
<dbReference type="Pfam" id="PF13556">
    <property type="entry name" value="HTH_30"/>
    <property type="match status" value="1"/>
</dbReference>
<dbReference type="InterPro" id="IPR012914">
    <property type="entry name" value="PucR_dom"/>
</dbReference>
<dbReference type="InterPro" id="IPR042070">
    <property type="entry name" value="PucR_C-HTH_sf"/>
</dbReference>
<evidence type="ECO:0000259" key="3">
    <source>
        <dbReference type="Pfam" id="PF13556"/>
    </source>
</evidence>
<evidence type="ECO:0000313" key="5">
    <source>
        <dbReference type="Proteomes" id="UP000477750"/>
    </source>
</evidence>
<proteinExistence type="predicted"/>
<feature type="domain" description="PucR C-terminal helix-turn-helix" evidence="3">
    <location>
        <begin position="514"/>
        <end position="570"/>
    </location>
</feature>
<protein>
    <submittedName>
        <fullName evidence="4">PucR family transcriptional regulator</fullName>
    </submittedName>
</protein>
<dbReference type="Proteomes" id="UP000477750">
    <property type="component" value="Unassembled WGS sequence"/>
</dbReference>
<sequence length="573" mass="62212">MVALSTASRTRLRRPDPLGATMRLRTLLQMPELGLTLVSGRHHLDREVRWVVPTDLRDPRRYLSGGELVLTGMMWRRAERDSDAFVRNLTAAGVTALGAGDHPEFHSVPSDLVDACARHDLPLFAVDAEVAFAEITERIVQRLSAGRSGDLASLLDRHRRLIASDGIGQILELIDRELGMECLVLSPTGRALRGSLELGENERAAIVARAHAADRLPQKVTLDRHRCYSVFGIGPTIHTGRFLVVGDDHTRWPPERRLVAEQLSALLMLELDDPSQRPAPHIELVTALREGRADEHLMRSAGLPADGPATVIVATGGPEALREAVVAETLQFDCVLKDAAVRGQARKDGALNDGVLKDGSLEDGVPEDGAPQPVSGFEDALRPPAAAWATVGGETVAVLTGPGAAPGERARLLAWARRCASVLQSAHPGGPGAVGVGLADPVNAPDGLRGALEQARHTAALAQPRPGRIEVAEPDHLVSHRMLLAAVPPDVSRAFRTRVLDPLLEYDARHRSDLLPTLRRFLECDGSWRQCAVSLHVHVNTVRYRMRRVEELTGRDLRNPLDRMDLALAVSLD</sequence>